<dbReference type="InterPro" id="IPR050792">
    <property type="entry name" value="ADP-ribosylglycohydrolase"/>
</dbReference>
<accession>A0A372M9F9</accession>
<dbReference type="Pfam" id="PF03747">
    <property type="entry name" value="ADP_ribosyl_GH"/>
    <property type="match status" value="1"/>
</dbReference>
<reference evidence="2 3" key="1">
    <citation type="submission" date="2018-08" db="EMBL/GenBank/DDBJ databases">
        <title>Isolation, diversity and antifungal activity of Actinobacteria from wheat.</title>
        <authorList>
            <person name="Han C."/>
        </authorList>
    </citation>
    <scope>NUCLEOTIDE SEQUENCE [LARGE SCALE GENOMIC DNA]</scope>
    <source>
        <strain evidence="2 3">NEAU-YY421</strain>
    </source>
</reference>
<keyword evidence="2" id="KW-0378">Hydrolase</keyword>
<sequence length="476" mass="49924">MTASGSPDAPLRLTWVQPEDLVGHELRQAAEDGRDARDVEARWLAAGGLPAPARAGASSPPAPPGLRRLAVQLLDELALLPRQDADLEPDGPDAIRAACPAWPAPGPVAGSDVDLLDRLHAAWLGRAAGCLLGKPVEKLPLTGIRQLARAAGNWPLKGWFTARGVPAELLAAYPWNTRSAATSLAENIAGMPEDDDLNYPLLNLLLMQRHGPGFSTQDVARVWLDELPAGRTFTAERIAYRNLLGGLEPPDTARHHNPFREWIGALIRADLHGWTHPGAPGAAAEQAARDAALTHTGNGLYAAMFAAAAVARAADGSSDVHAALQSGLRVVPPQSRLATAIRHGIQLALDEPDFDTAVDTLHDTYGHYHWVHAVPNCALLAAALTRGDGDFGATICLAVSCGLDTDSNGATAGSIAGLLAGHPDALGAAWTDPLHGRLATSVGGLDGIGFDRLAHLTFQQTHRPGPGTRPGRATAR</sequence>
<keyword evidence="3" id="KW-1185">Reference proteome</keyword>
<feature type="binding site" evidence="1">
    <location>
        <position position="404"/>
    </location>
    <ligand>
        <name>Mg(2+)</name>
        <dbReference type="ChEBI" id="CHEBI:18420"/>
        <label>1</label>
    </ligand>
</feature>
<comment type="cofactor">
    <cofactor evidence="1">
        <name>Mg(2+)</name>
        <dbReference type="ChEBI" id="CHEBI:18420"/>
    </cofactor>
    <text evidence="1">Binds 2 magnesium ions per subunit.</text>
</comment>
<dbReference type="RefSeq" id="WP_128555318.1">
    <property type="nucleotide sequence ID" value="NZ_QUAK01000042.1"/>
</dbReference>
<protein>
    <submittedName>
        <fullName evidence="2">ADP-ribosylglycohydrolase family protein</fullName>
    </submittedName>
</protein>
<dbReference type="OrthoDB" id="9814159at2"/>
<dbReference type="InterPro" id="IPR036705">
    <property type="entry name" value="Ribosyl_crysJ1_sf"/>
</dbReference>
<dbReference type="GO" id="GO:0016787">
    <property type="term" value="F:hydrolase activity"/>
    <property type="evidence" value="ECO:0007669"/>
    <property type="project" value="UniProtKB-KW"/>
</dbReference>
<dbReference type="PANTHER" id="PTHR16222">
    <property type="entry name" value="ADP-RIBOSYLGLYCOHYDROLASE"/>
    <property type="match status" value="1"/>
</dbReference>
<comment type="caution">
    <text evidence="2">The sequence shown here is derived from an EMBL/GenBank/DDBJ whole genome shotgun (WGS) entry which is preliminary data.</text>
</comment>
<dbReference type="Gene3D" id="1.10.4080.10">
    <property type="entry name" value="ADP-ribosylation/Crystallin J1"/>
    <property type="match status" value="1"/>
</dbReference>
<dbReference type="EMBL" id="QUAK01000042">
    <property type="protein sequence ID" value="RFU87145.1"/>
    <property type="molecule type" value="Genomic_DNA"/>
</dbReference>
<dbReference type="Proteomes" id="UP000263094">
    <property type="component" value="Unassembled WGS sequence"/>
</dbReference>
<dbReference type="InterPro" id="IPR005502">
    <property type="entry name" value="Ribosyl_crysJ1"/>
</dbReference>
<organism evidence="2 3">
    <name type="scientific">Streptomyces triticagri</name>
    <dbReference type="NCBI Taxonomy" id="2293568"/>
    <lineage>
        <taxon>Bacteria</taxon>
        <taxon>Bacillati</taxon>
        <taxon>Actinomycetota</taxon>
        <taxon>Actinomycetes</taxon>
        <taxon>Kitasatosporales</taxon>
        <taxon>Streptomycetaceae</taxon>
        <taxon>Streptomyces</taxon>
    </lineage>
</organism>
<proteinExistence type="predicted"/>
<evidence type="ECO:0000256" key="1">
    <source>
        <dbReference type="PIRSR" id="PIRSR605502-1"/>
    </source>
</evidence>
<feature type="binding site" evidence="1">
    <location>
        <position position="407"/>
    </location>
    <ligand>
        <name>Mg(2+)</name>
        <dbReference type="ChEBI" id="CHEBI:18420"/>
        <label>1</label>
    </ligand>
</feature>
<evidence type="ECO:0000313" key="2">
    <source>
        <dbReference type="EMBL" id="RFU87145.1"/>
    </source>
</evidence>
<feature type="binding site" evidence="1">
    <location>
        <position position="406"/>
    </location>
    <ligand>
        <name>Mg(2+)</name>
        <dbReference type="ChEBI" id="CHEBI:18420"/>
        <label>1</label>
    </ligand>
</feature>
<dbReference type="PANTHER" id="PTHR16222:SF12">
    <property type="entry name" value="ADP-RIBOSYLGLYCOHYDROLASE-RELATED"/>
    <property type="match status" value="1"/>
</dbReference>
<gene>
    <name evidence="2" type="ORF">DY218_08590</name>
</gene>
<dbReference type="SUPFAM" id="SSF101478">
    <property type="entry name" value="ADP-ribosylglycohydrolase"/>
    <property type="match status" value="1"/>
</dbReference>
<evidence type="ECO:0000313" key="3">
    <source>
        <dbReference type="Proteomes" id="UP000263094"/>
    </source>
</evidence>
<dbReference type="AlphaFoldDB" id="A0A372M9F9"/>
<name>A0A372M9F9_9ACTN</name>
<keyword evidence="1" id="KW-0460">Magnesium</keyword>
<keyword evidence="1" id="KW-0479">Metal-binding</keyword>
<dbReference type="GO" id="GO:0046872">
    <property type="term" value="F:metal ion binding"/>
    <property type="evidence" value="ECO:0007669"/>
    <property type="project" value="UniProtKB-KW"/>
</dbReference>